<dbReference type="InterPro" id="IPR002818">
    <property type="entry name" value="DJ-1/PfpI"/>
</dbReference>
<accession>A0A7D5Z3R3</accession>
<dbReference type="Proteomes" id="UP000510822">
    <property type="component" value="Chromosome"/>
</dbReference>
<dbReference type="CDD" id="cd03135">
    <property type="entry name" value="GATase1_DJ-1"/>
    <property type="match status" value="1"/>
</dbReference>
<dbReference type="Gene3D" id="3.40.50.880">
    <property type="match status" value="1"/>
</dbReference>
<gene>
    <name evidence="2" type="ORF">HZU75_00750</name>
</gene>
<dbReference type="GO" id="GO:0005737">
    <property type="term" value="C:cytoplasm"/>
    <property type="evidence" value="ECO:0007669"/>
    <property type="project" value="TreeGrafter"/>
</dbReference>
<dbReference type="SUPFAM" id="SSF52317">
    <property type="entry name" value="Class I glutamine amidotransferase-like"/>
    <property type="match status" value="1"/>
</dbReference>
<dbReference type="EMBL" id="CP058952">
    <property type="protein sequence ID" value="QLI80182.1"/>
    <property type="molecule type" value="Genomic_DNA"/>
</dbReference>
<proteinExistence type="predicted"/>
<dbReference type="InterPro" id="IPR006287">
    <property type="entry name" value="DJ-1"/>
</dbReference>
<name>A0A7D5Z3R3_9NEIS</name>
<feature type="domain" description="DJ-1/PfpI" evidence="1">
    <location>
        <begin position="3"/>
        <end position="166"/>
    </location>
</feature>
<dbReference type="InterPro" id="IPR029062">
    <property type="entry name" value="Class_I_gatase-like"/>
</dbReference>
<organism evidence="2 3">
    <name type="scientific">Chitinibacter fontanus</name>
    <dbReference type="NCBI Taxonomy" id="1737446"/>
    <lineage>
        <taxon>Bacteria</taxon>
        <taxon>Pseudomonadati</taxon>
        <taxon>Pseudomonadota</taxon>
        <taxon>Betaproteobacteria</taxon>
        <taxon>Neisseriales</taxon>
        <taxon>Chitinibacteraceae</taxon>
        <taxon>Chitinibacter</taxon>
    </lineage>
</organism>
<protein>
    <submittedName>
        <fullName evidence="2">DJ-1/PfpI family protein</fullName>
    </submittedName>
</protein>
<evidence type="ECO:0000313" key="3">
    <source>
        <dbReference type="Proteomes" id="UP000510822"/>
    </source>
</evidence>
<dbReference type="NCBIfam" id="TIGR01383">
    <property type="entry name" value="not_thiJ"/>
    <property type="match status" value="1"/>
</dbReference>
<dbReference type="KEGG" id="cfon:HZU75_00750"/>
<sequence>MSQVHIYVATGFEEVELITVADILRRSEIPTQLISLNEQLNVVGAHAISICADLPFSAASDQPELIILPGGGPGTQAMLQHHPLHQRLISQIDAGKRLAAICAAPMVLAQIGLLANKNACCFPGCEAQLLAGQAQITAFNVVTDGLITTSRGPATAALFALELVRQLKDDATAQQVGKAMLYL</sequence>
<dbReference type="AlphaFoldDB" id="A0A7D5Z3R3"/>
<dbReference type="PANTHER" id="PTHR48094:SF12">
    <property type="entry name" value="PARKINSON DISEASE PROTEIN 7 HOMOLOG"/>
    <property type="match status" value="1"/>
</dbReference>
<reference evidence="2 3" key="1">
    <citation type="journal article" date="2016" name="Int. J. Syst. Evol. Microbiol.">
        <title>Chitinibacter fontanus sp. nov., isolated from a spring.</title>
        <authorList>
            <person name="Sheu S.Y."/>
            <person name="Li Y.S."/>
            <person name="Young C.C."/>
            <person name="Chen W.M."/>
        </authorList>
    </citation>
    <scope>NUCLEOTIDE SEQUENCE [LARGE SCALE GENOMIC DNA]</scope>
    <source>
        <strain evidence="2 3">STM-7</strain>
    </source>
</reference>
<dbReference type="PANTHER" id="PTHR48094">
    <property type="entry name" value="PROTEIN/NUCLEIC ACID DEGLYCASE DJ-1-RELATED"/>
    <property type="match status" value="1"/>
</dbReference>
<dbReference type="InterPro" id="IPR050325">
    <property type="entry name" value="Prot/Nucl_acid_deglycase"/>
</dbReference>
<dbReference type="GO" id="GO:1903189">
    <property type="term" value="P:glyoxal metabolic process"/>
    <property type="evidence" value="ECO:0007669"/>
    <property type="project" value="TreeGrafter"/>
</dbReference>
<evidence type="ECO:0000259" key="1">
    <source>
        <dbReference type="Pfam" id="PF01965"/>
    </source>
</evidence>
<dbReference type="Pfam" id="PF01965">
    <property type="entry name" value="DJ-1_PfpI"/>
    <property type="match status" value="1"/>
</dbReference>
<dbReference type="RefSeq" id="WP_180307327.1">
    <property type="nucleotide sequence ID" value="NZ_CP058952.1"/>
</dbReference>
<evidence type="ECO:0000313" key="2">
    <source>
        <dbReference type="EMBL" id="QLI80182.1"/>
    </source>
</evidence>
<keyword evidence="3" id="KW-1185">Reference proteome</keyword>